<evidence type="ECO:0000313" key="3">
    <source>
        <dbReference type="Proteomes" id="UP000199073"/>
    </source>
</evidence>
<evidence type="ECO:0000256" key="1">
    <source>
        <dbReference type="SAM" id="MobiDB-lite"/>
    </source>
</evidence>
<dbReference type="AlphaFoldDB" id="A0A1H0VX98"/>
<protein>
    <recommendedName>
        <fullName evidence="4">RecT family protein</fullName>
    </recommendedName>
</protein>
<evidence type="ECO:0000313" key="2">
    <source>
        <dbReference type="EMBL" id="SDP82828.1"/>
    </source>
</evidence>
<dbReference type="EMBL" id="FNJI01000071">
    <property type="protein sequence ID" value="SDP82828.1"/>
    <property type="molecule type" value="Genomic_DNA"/>
</dbReference>
<keyword evidence="3" id="KW-1185">Reference proteome</keyword>
<dbReference type="Proteomes" id="UP000199073">
    <property type="component" value="Unassembled WGS sequence"/>
</dbReference>
<feature type="compositionally biased region" description="Basic and acidic residues" evidence="1">
    <location>
        <begin position="245"/>
        <end position="271"/>
    </location>
</feature>
<feature type="region of interest" description="Disordered" evidence="1">
    <location>
        <begin position="223"/>
        <end position="280"/>
    </location>
</feature>
<accession>A0A1H0VX98</accession>
<evidence type="ECO:0008006" key="4">
    <source>
        <dbReference type="Google" id="ProtNLM"/>
    </source>
</evidence>
<dbReference type="OrthoDB" id="1091556at2"/>
<organism evidence="2 3">
    <name type="scientific">Desulforhopalus singaporensis</name>
    <dbReference type="NCBI Taxonomy" id="91360"/>
    <lineage>
        <taxon>Bacteria</taxon>
        <taxon>Pseudomonadati</taxon>
        <taxon>Thermodesulfobacteriota</taxon>
        <taxon>Desulfobulbia</taxon>
        <taxon>Desulfobulbales</taxon>
        <taxon>Desulfocapsaceae</taxon>
        <taxon>Desulforhopalus</taxon>
    </lineage>
</organism>
<gene>
    <name evidence="2" type="ORF">SAMN05660330_04287</name>
</gene>
<dbReference type="RefSeq" id="WP_092226208.1">
    <property type="nucleotide sequence ID" value="NZ_FNJI01000071.1"/>
</dbReference>
<name>A0A1H0VX98_9BACT</name>
<reference evidence="2 3" key="1">
    <citation type="submission" date="2016-10" db="EMBL/GenBank/DDBJ databases">
        <authorList>
            <person name="de Groot N.N."/>
        </authorList>
    </citation>
    <scope>NUCLEOTIDE SEQUENCE [LARGE SCALE GENOMIC DNA]</scope>
    <source>
        <strain evidence="2 3">DSM 12130</strain>
    </source>
</reference>
<sequence length="406" mass="45694">MTENMPVVIQQQSVPQNSLFLDVTAFENSQRMAKTLTMSKLVPQAFRIDKEEIKAIRKDLEENGITEEAQIKLYVDDYRNGKLADCIVALELAMRIGASPMAVLQNTYIVHGKPGYSATFIIAMINSCGRYSPLRFEFTGDGDERTCVAWAKELATGDRLDGPAVSISIAKKEGWFGKPKSKWQTMPELMLRYRAATFFGRMYAPELLMGMRSVEELRDIPDERQEQQPAKNVANDLNSRFSNAKKQEEAKPEPEKTKPAPKVKKEPETKQEPAPAPEKKIKLRLPANVKNLINGIAEISDLKTMELWMSGADEVINRELEHDDDKAEVRAFAEEHHAELTAAAAKGDQPADADAVKKETAKIDKLKTPIEIDKWRHANAERIQSSYDEKTSDAILDHAAYVYDIL</sequence>
<dbReference type="STRING" id="91360.SAMN05660330_04287"/>
<feature type="non-terminal residue" evidence="2">
    <location>
        <position position="406"/>
    </location>
</feature>
<proteinExistence type="predicted"/>
<feature type="compositionally biased region" description="Polar residues" evidence="1">
    <location>
        <begin position="227"/>
        <end position="242"/>
    </location>
</feature>